<name>A0ABS6M7S7_9GAMM</name>
<keyword evidence="4" id="KW-1185">Reference proteome</keyword>
<dbReference type="PROSITE" id="PS50240">
    <property type="entry name" value="TRYPSIN_DOM"/>
    <property type="match status" value="1"/>
</dbReference>
<dbReference type="RefSeq" id="WP_217333719.1">
    <property type="nucleotide sequence ID" value="NZ_JAHQZT010000003.1"/>
</dbReference>
<dbReference type="Pfam" id="PF13946">
    <property type="entry name" value="DUF4214"/>
    <property type="match status" value="1"/>
</dbReference>
<dbReference type="InterPro" id="IPR001254">
    <property type="entry name" value="Trypsin_dom"/>
</dbReference>
<gene>
    <name evidence="3" type="ORF">KTN04_02925</name>
</gene>
<proteinExistence type="predicted"/>
<sequence>MAYSGVTRIESDHYRGSAVMIDDRWLLTAAHVVEGIAPWEWEVIFERGMFDSSRDVKRIITHDAYDRDSGRADLALVELSGSAPSNTRVYSLFTDEMRPGTMVSLEGYGERKASDSYGFWTGVPLLQVSYNTVDGTTADLGVFDDASGLAFDYDTGSPYGDTLGQQFGLDHTGLGSREGFMGQGDSGGGLFVSGQLAGVLSHMVEYNGTAVDGGYGEVGFAQSIEYYHDWIASHVPGIEPMGWQGGGPVREEVIDLALLYEAGLNRRPDEAGLNYWIDRMDAGTPMDVIADSFLYSREFGGYPEQHADYVSRLYFNVLNRAPEASGQRYWESRLDAGMAEAEVLLRFADSSENRQQAEDWLVQLHQDRTGDWLIG</sequence>
<accession>A0ABS6M7S7</accession>
<comment type="caution">
    <text evidence="3">The sequence shown here is derived from an EMBL/GenBank/DDBJ whole genome shotgun (WGS) entry which is preliminary data.</text>
</comment>
<evidence type="ECO:0000313" key="4">
    <source>
        <dbReference type="Proteomes" id="UP000755551"/>
    </source>
</evidence>
<dbReference type="SMART" id="SM00020">
    <property type="entry name" value="Tryp_SPc"/>
    <property type="match status" value="1"/>
</dbReference>
<dbReference type="InterPro" id="IPR025282">
    <property type="entry name" value="DUF4214"/>
</dbReference>
<reference evidence="3 4" key="1">
    <citation type="submission" date="2021-06" db="EMBL/GenBank/DDBJ databases">
        <title>Bacterium isolated from marine sediment.</title>
        <authorList>
            <person name="Zhu K.-L."/>
            <person name="Du Z.-J."/>
            <person name="Liang Q.-Y."/>
        </authorList>
    </citation>
    <scope>NUCLEOTIDE SEQUENCE [LARGE SCALE GENOMIC DNA]</scope>
    <source>
        <strain evidence="3 4">A346</strain>
    </source>
</reference>
<organism evidence="3 4">
    <name type="scientific">Marinobacterium weihaiense</name>
    <dbReference type="NCBI Taxonomy" id="2851016"/>
    <lineage>
        <taxon>Bacteria</taxon>
        <taxon>Pseudomonadati</taxon>
        <taxon>Pseudomonadota</taxon>
        <taxon>Gammaproteobacteria</taxon>
        <taxon>Oceanospirillales</taxon>
        <taxon>Oceanospirillaceae</taxon>
        <taxon>Marinobacterium</taxon>
    </lineage>
</organism>
<evidence type="ECO:0000256" key="1">
    <source>
        <dbReference type="ARBA" id="ARBA00023157"/>
    </source>
</evidence>
<keyword evidence="1" id="KW-1015">Disulfide bond</keyword>
<dbReference type="PANTHER" id="PTHR24256">
    <property type="entry name" value="TRYPTASE-RELATED"/>
    <property type="match status" value="1"/>
</dbReference>
<protein>
    <submittedName>
        <fullName evidence="3">DUF4214 domain-containing protein</fullName>
    </submittedName>
</protein>
<dbReference type="InterPro" id="IPR051487">
    <property type="entry name" value="Ser/Thr_Proteases_Immune/Dev"/>
</dbReference>
<evidence type="ECO:0000313" key="3">
    <source>
        <dbReference type="EMBL" id="MBV0932290.1"/>
    </source>
</evidence>
<dbReference type="Proteomes" id="UP000755551">
    <property type="component" value="Unassembled WGS sequence"/>
</dbReference>
<evidence type="ECO:0000259" key="2">
    <source>
        <dbReference type="PROSITE" id="PS50240"/>
    </source>
</evidence>
<dbReference type="Pfam" id="PF00089">
    <property type="entry name" value="Trypsin"/>
    <property type="match status" value="1"/>
</dbReference>
<dbReference type="EMBL" id="JAHQZT010000003">
    <property type="protein sequence ID" value="MBV0932290.1"/>
    <property type="molecule type" value="Genomic_DNA"/>
</dbReference>
<feature type="domain" description="Peptidase S1" evidence="2">
    <location>
        <begin position="1"/>
        <end position="236"/>
    </location>
</feature>